<protein>
    <submittedName>
        <fullName evidence="1">Uncharacterized protein</fullName>
    </submittedName>
</protein>
<accession>A0A4Y4CY65</accession>
<sequence length="71" mass="7346">MTGLLRTLQVDGGIGLFGGHAEERGTQEVGKLGLGIGAHGKKLRLKVPDYIEAGGIPAAALTPGANKVRRR</sequence>
<proteinExistence type="predicted"/>
<dbReference type="EMBL" id="BJNV01000043">
    <property type="protein sequence ID" value="GEC96424.1"/>
    <property type="molecule type" value="Genomic_DNA"/>
</dbReference>
<reference evidence="1 2" key="1">
    <citation type="submission" date="2019-06" db="EMBL/GenBank/DDBJ databases">
        <title>Whole genome shotgun sequence of Zoogloea ramigera NBRC 15342.</title>
        <authorList>
            <person name="Hosoyama A."/>
            <person name="Uohara A."/>
            <person name="Ohji S."/>
            <person name="Ichikawa N."/>
        </authorList>
    </citation>
    <scope>NUCLEOTIDE SEQUENCE [LARGE SCALE GENOMIC DNA]</scope>
    <source>
        <strain evidence="1 2">NBRC 15342</strain>
    </source>
</reference>
<comment type="caution">
    <text evidence="1">The sequence shown here is derived from an EMBL/GenBank/DDBJ whole genome shotgun (WGS) entry which is preliminary data.</text>
</comment>
<name>A0A4Y4CY65_ZOORA</name>
<evidence type="ECO:0000313" key="1">
    <source>
        <dbReference type="EMBL" id="GEC96424.1"/>
    </source>
</evidence>
<dbReference type="AlphaFoldDB" id="A0A4Y4CY65"/>
<dbReference type="Proteomes" id="UP000318422">
    <property type="component" value="Unassembled WGS sequence"/>
</dbReference>
<gene>
    <name evidence="1" type="ORF">ZRA01_24970</name>
</gene>
<evidence type="ECO:0000313" key="2">
    <source>
        <dbReference type="Proteomes" id="UP000318422"/>
    </source>
</evidence>
<keyword evidence="2" id="KW-1185">Reference proteome</keyword>
<organism evidence="1 2">
    <name type="scientific">Zoogloea ramigera</name>
    <dbReference type="NCBI Taxonomy" id="350"/>
    <lineage>
        <taxon>Bacteria</taxon>
        <taxon>Pseudomonadati</taxon>
        <taxon>Pseudomonadota</taxon>
        <taxon>Betaproteobacteria</taxon>
        <taxon>Rhodocyclales</taxon>
        <taxon>Zoogloeaceae</taxon>
        <taxon>Zoogloea</taxon>
    </lineage>
</organism>